<dbReference type="SUPFAM" id="SSF81606">
    <property type="entry name" value="PP2C-like"/>
    <property type="match status" value="1"/>
</dbReference>
<dbReference type="EMBL" id="RCCB01000014">
    <property type="protein sequence ID" value="RLJ23827.1"/>
    <property type="molecule type" value="Genomic_DNA"/>
</dbReference>
<evidence type="ECO:0000313" key="3">
    <source>
        <dbReference type="EMBL" id="RLJ23827.1"/>
    </source>
</evidence>
<evidence type="ECO:0000313" key="5">
    <source>
        <dbReference type="Proteomes" id="UP000275027"/>
    </source>
</evidence>
<gene>
    <name evidence="2" type="ORF">B0G92_2925</name>
    <name evidence="3" type="ORF">CLV50_3102</name>
</gene>
<dbReference type="InterPro" id="IPR001932">
    <property type="entry name" value="PPM-type_phosphatase-like_dom"/>
</dbReference>
<reference evidence="3 5" key="2">
    <citation type="submission" date="2018-10" db="EMBL/GenBank/DDBJ databases">
        <title>Genomic Encyclopedia of Archaeal and Bacterial Type Strains, Phase II (KMG-II): from individual species to whole genera.</title>
        <authorList>
            <person name="Goeker M."/>
        </authorList>
    </citation>
    <scope>NUCLEOTIDE SEQUENCE [LARGE SCALE GENOMIC DNA]</scope>
    <source>
        <strain evidence="3 5">DSM 21886</strain>
    </source>
</reference>
<evidence type="ECO:0000313" key="4">
    <source>
        <dbReference type="Proteomes" id="UP000233767"/>
    </source>
</evidence>
<organism evidence="3 5">
    <name type="scientific">Flavobacterium lindanitolerans</name>
    <dbReference type="NCBI Taxonomy" id="428988"/>
    <lineage>
        <taxon>Bacteria</taxon>
        <taxon>Pseudomonadati</taxon>
        <taxon>Bacteroidota</taxon>
        <taxon>Flavobacteriia</taxon>
        <taxon>Flavobacteriales</taxon>
        <taxon>Flavobacteriaceae</taxon>
        <taxon>Flavobacterium</taxon>
    </lineage>
</organism>
<reference evidence="2 4" key="1">
    <citation type="submission" date="2017-12" db="EMBL/GenBank/DDBJ databases">
        <title>Genomic Encyclopedia of Type Strains, Phase III (KMG-III): the genomes of soil and plant-associated and newly described type strains.</title>
        <authorList>
            <person name="Whitman W."/>
        </authorList>
    </citation>
    <scope>NUCLEOTIDE SEQUENCE [LARGE SCALE GENOMIC DNA]</scope>
    <source>
        <strain evidence="2 4">IP-10</strain>
    </source>
</reference>
<proteinExistence type="predicted"/>
<dbReference type="RefSeq" id="WP_101472749.1">
    <property type="nucleotide sequence ID" value="NZ_JAVHXU010000015.1"/>
</dbReference>
<accession>A0A497U209</accession>
<dbReference type="Proteomes" id="UP000275027">
    <property type="component" value="Unassembled WGS sequence"/>
</dbReference>
<name>A0A497U209_9FLAO</name>
<sequence>MKIYSAIQIGDYHFNNCEDALYIGKFGRDKLICAVMDGCTTAIESQFASLLVCKILKKIIIEKGYKDMVDKSEATMSLEQHLKSILKDLFSELKIIKNQLLLDAKELLTTLIIMIVDKNSDQGIVLTIGDGFVNINGKVTEYEQDNKPDYLGFHISEDFEKFYSLQNQKIVFDKISDISIATDGIFSFTKVQKSTEEMDVIDFLSQNKEGNETEDMLNLKLKILKNDFGLKPTDDFSMIRILNS</sequence>
<dbReference type="InterPro" id="IPR036457">
    <property type="entry name" value="PPM-type-like_dom_sf"/>
</dbReference>
<feature type="domain" description="PPM-type phosphatase" evidence="1">
    <location>
        <begin position="16"/>
        <end position="207"/>
    </location>
</feature>
<dbReference type="Pfam" id="PF13672">
    <property type="entry name" value="PP2C_2"/>
    <property type="match status" value="1"/>
</dbReference>
<dbReference type="EMBL" id="PJND01000010">
    <property type="protein sequence ID" value="PKW20214.1"/>
    <property type="molecule type" value="Genomic_DNA"/>
</dbReference>
<evidence type="ECO:0000259" key="1">
    <source>
        <dbReference type="Pfam" id="PF13672"/>
    </source>
</evidence>
<dbReference type="Gene3D" id="3.60.40.10">
    <property type="entry name" value="PPM-type phosphatase domain"/>
    <property type="match status" value="1"/>
</dbReference>
<protein>
    <submittedName>
        <fullName evidence="3">Protein phosphatase 2C-like protein</fullName>
    </submittedName>
</protein>
<comment type="caution">
    <text evidence="3">The sequence shown here is derived from an EMBL/GenBank/DDBJ whole genome shotgun (WGS) entry which is preliminary data.</text>
</comment>
<dbReference type="Proteomes" id="UP000233767">
    <property type="component" value="Unassembled WGS sequence"/>
</dbReference>
<keyword evidence="4" id="KW-1185">Reference proteome</keyword>
<evidence type="ECO:0000313" key="2">
    <source>
        <dbReference type="EMBL" id="PKW20214.1"/>
    </source>
</evidence>
<dbReference type="AlphaFoldDB" id="A0A497U209"/>